<feature type="compositionally biased region" description="Basic and acidic residues" evidence="1">
    <location>
        <begin position="1"/>
        <end position="22"/>
    </location>
</feature>
<feature type="region of interest" description="Disordered" evidence="1">
    <location>
        <begin position="1"/>
        <end position="65"/>
    </location>
</feature>
<evidence type="ECO:0000256" key="1">
    <source>
        <dbReference type="SAM" id="MobiDB-lite"/>
    </source>
</evidence>
<reference evidence="2 3" key="1">
    <citation type="submission" date="2018-09" db="EMBL/GenBank/DDBJ databases">
        <title>Genomic investigation of the strawberry pathogen Phytophthora fragariae indicates pathogenicity is determined by transcriptional variation in three key races.</title>
        <authorList>
            <person name="Adams T.M."/>
            <person name="Armitage A.D."/>
            <person name="Sobczyk M.K."/>
            <person name="Bates H.J."/>
            <person name="Dunwell J.M."/>
            <person name="Nellist C.F."/>
            <person name="Harrison R.J."/>
        </authorList>
    </citation>
    <scope>NUCLEOTIDE SEQUENCE [LARGE SCALE GENOMIC DNA]</scope>
    <source>
        <strain evidence="2 3">SCRP324</strain>
    </source>
</reference>
<sequence length="140" mass="15699">MVAHAVHDDGDTDDHHQRHQDCPRGLVEGIGDEAAKERASDHEEDYDTAVEQRRPKPKQAPPLERVGGPAACRALALVFLLPERVYKAEKQADFGFADFSTLFQRFQVCFAEVQLNQRLASDVYMGVVPQGRRQFAHALS</sequence>
<name>A0A6A3IK92_9STRA</name>
<gene>
    <name evidence="2" type="ORF">PR002_g23949</name>
</gene>
<dbReference type="EMBL" id="QXFU01002836">
    <property type="protein sequence ID" value="KAE8981005.1"/>
    <property type="molecule type" value="Genomic_DNA"/>
</dbReference>
<dbReference type="Proteomes" id="UP000435112">
    <property type="component" value="Unassembled WGS sequence"/>
</dbReference>
<evidence type="ECO:0000313" key="2">
    <source>
        <dbReference type="EMBL" id="KAE8981005.1"/>
    </source>
</evidence>
<protein>
    <submittedName>
        <fullName evidence="2">Uncharacterized protein</fullName>
    </submittedName>
</protein>
<evidence type="ECO:0000313" key="3">
    <source>
        <dbReference type="Proteomes" id="UP000435112"/>
    </source>
</evidence>
<accession>A0A6A3IK92</accession>
<comment type="caution">
    <text evidence="2">The sequence shown here is derived from an EMBL/GenBank/DDBJ whole genome shotgun (WGS) entry which is preliminary data.</text>
</comment>
<dbReference type="AlphaFoldDB" id="A0A6A3IK92"/>
<proteinExistence type="predicted"/>
<organism evidence="2 3">
    <name type="scientific">Phytophthora rubi</name>
    <dbReference type="NCBI Taxonomy" id="129364"/>
    <lineage>
        <taxon>Eukaryota</taxon>
        <taxon>Sar</taxon>
        <taxon>Stramenopiles</taxon>
        <taxon>Oomycota</taxon>
        <taxon>Peronosporomycetes</taxon>
        <taxon>Peronosporales</taxon>
        <taxon>Peronosporaceae</taxon>
        <taxon>Phytophthora</taxon>
    </lineage>
</organism>